<accession>X1Q0P5</accession>
<name>X1Q0P5_9ZZZZ</name>
<dbReference type="EMBL" id="BARV01035872">
    <property type="protein sequence ID" value="GAI48326.1"/>
    <property type="molecule type" value="Genomic_DNA"/>
</dbReference>
<evidence type="ECO:0000313" key="1">
    <source>
        <dbReference type="EMBL" id="GAI48326.1"/>
    </source>
</evidence>
<reference evidence="1" key="1">
    <citation type="journal article" date="2014" name="Front. Microbiol.">
        <title>High frequency of phylogenetically diverse reductive dehalogenase-homologous genes in deep subseafloor sedimentary metagenomes.</title>
        <authorList>
            <person name="Kawai M."/>
            <person name="Futagami T."/>
            <person name="Toyoda A."/>
            <person name="Takaki Y."/>
            <person name="Nishi S."/>
            <person name="Hori S."/>
            <person name="Arai W."/>
            <person name="Tsubouchi T."/>
            <person name="Morono Y."/>
            <person name="Uchiyama I."/>
            <person name="Ito T."/>
            <person name="Fujiyama A."/>
            <person name="Inagaki F."/>
            <person name="Takami H."/>
        </authorList>
    </citation>
    <scope>NUCLEOTIDE SEQUENCE</scope>
    <source>
        <strain evidence="1">Expedition CK06-06</strain>
    </source>
</reference>
<protein>
    <submittedName>
        <fullName evidence="1">Uncharacterized protein</fullName>
    </submittedName>
</protein>
<proteinExistence type="predicted"/>
<gene>
    <name evidence="1" type="ORF">S06H3_55874</name>
</gene>
<sequence length="72" mass="7760">MPGYRCINNQSGYCQDPGRQDPHAGGPACTTVGGVHVLQIDGTISCTLDPRNCGFFITWQQECQALEASQSE</sequence>
<organism evidence="1">
    <name type="scientific">marine sediment metagenome</name>
    <dbReference type="NCBI Taxonomy" id="412755"/>
    <lineage>
        <taxon>unclassified sequences</taxon>
        <taxon>metagenomes</taxon>
        <taxon>ecological metagenomes</taxon>
    </lineage>
</organism>
<dbReference type="AlphaFoldDB" id="X1Q0P5"/>
<comment type="caution">
    <text evidence="1">The sequence shown here is derived from an EMBL/GenBank/DDBJ whole genome shotgun (WGS) entry which is preliminary data.</text>
</comment>